<sequence length="88" mass="10224">MIALMRLLIFGGIALGVLYLGLSWYFRAAHRERMERDWEAAGRPGNRDAYVAEGMAQYERSLRHRLLWLVFVLPVMAVGLIIWITNFN</sequence>
<protein>
    <recommendedName>
        <fullName evidence="4">Cation/multidrug efflux pump</fullName>
    </recommendedName>
</protein>
<dbReference type="EMBL" id="JBHMEC010000026">
    <property type="protein sequence ID" value="MFB9151038.1"/>
    <property type="molecule type" value="Genomic_DNA"/>
</dbReference>
<reference evidence="2 3" key="1">
    <citation type="submission" date="2024-09" db="EMBL/GenBank/DDBJ databases">
        <authorList>
            <person name="Sun Q."/>
            <person name="Mori K."/>
        </authorList>
    </citation>
    <scope>NUCLEOTIDE SEQUENCE [LARGE SCALE GENOMIC DNA]</scope>
    <source>
        <strain evidence="2 3">CECT 9424</strain>
    </source>
</reference>
<comment type="caution">
    <text evidence="2">The sequence shown here is derived from an EMBL/GenBank/DDBJ whole genome shotgun (WGS) entry which is preliminary data.</text>
</comment>
<organism evidence="2 3">
    <name type="scientific">Roseovarius ramblicola</name>
    <dbReference type="NCBI Taxonomy" id="2022336"/>
    <lineage>
        <taxon>Bacteria</taxon>
        <taxon>Pseudomonadati</taxon>
        <taxon>Pseudomonadota</taxon>
        <taxon>Alphaproteobacteria</taxon>
        <taxon>Rhodobacterales</taxon>
        <taxon>Roseobacteraceae</taxon>
        <taxon>Roseovarius</taxon>
    </lineage>
</organism>
<accession>A0ABV5I2Y3</accession>
<proteinExistence type="predicted"/>
<name>A0ABV5I2Y3_9RHOB</name>
<keyword evidence="1" id="KW-1133">Transmembrane helix</keyword>
<keyword evidence="1" id="KW-0472">Membrane</keyword>
<evidence type="ECO:0000256" key="1">
    <source>
        <dbReference type="SAM" id="Phobius"/>
    </source>
</evidence>
<feature type="transmembrane region" description="Helical" evidence="1">
    <location>
        <begin position="6"/>
        <end position="26"/>
    </location>
</feature>
<evidence type="ECO:0008006" key="4">
    <source>
        <dbReference type="Google" id="ProtNLM"/>
    </source>
</evidence>
<evidence type="ECO:0000313" key="3">
    <source>
        <dbReference type="Proteomes" id="UP001589670"/>
    </source>
</evidence>
<gene>
    <name evidence="2" type="ORF">ACFFU4_14905</name>
</gene>
<dbReference type="RefSeq" id="WP_377070606.1">
    <property type="nucleotide sequence ID" value="NZ_JBHMEC010000026.1"/>
</dbReference>
<keyword evidence="1" id="KW-0812">Transmembrane</keyword>
<keyword evidence="3" id="KW-1185">Reference proteome</keyword>
<evidence type="ECO:0000313" key="2">
    <source>
        <dbReference type="EMBL" id="MFB9151038.1"/>
    </source>
</evidence>
<dbReference type="Proteomes" id="UP001589670">
    <property type="component" value="Unassembled WGS sequence"/>
</dbReference>
<feature type="transmembrane region" description="Helical" evidence="1">
    <location>
        <begin position="66"/>
        <end position="85"/>
    </location>
</feature>